<evidence type="ECO:0000256" key="1">
    <source>
        <dbReference type="SAM" id="MobiDB-lite"/>
    </source>
</evidence>
<dbReference type="AlphaFoldDB" id="A0A4C2A7K1"/>
<evidence type="ECO:0000313" key="3">
    <source>
        <dbReference type="Proteomes" id="UP000299102"/>
    </source>
</evidence>
<accession>A0A4C2A7K1</accession>
<sequence length="197" mass="21229">MRSFDRGAGAGAVRDKPAAPLGLRALIYPAFVRERRASLPSSAESTRPLRSHLRGPVARSPAPEDAAVLSLCVLGRFAMERSRVHSIFFRNDSGQAHGAKLERARAGRAHVQILIRAVPEAGRVRATRNIFFVKIVLRPVRHRNCSKSGNYRCAGVNIITGGPGAGGGDRRGRAGPPASSHKPGPNYYVISRPAERV</sequence>
<gene>
    <name evidence="2" type="ORF">EVAR_66110_1</name>
</gene>
<feature type="region of interest" description="Disordered" evidence="1">
    <location>
        <begin position="162"/>
        <end position="197"/>
    </location>
</feature>
<evidence type="ECO:0000313" key="2">
    <source>
        <dbReference type="EMBL" id="GBP96078.1"/>
    </source>
</evidence>
<organism evidence="2 3">
    <name type="scientific">Eumeta variegata</name>
    <name type="common">Bagworm moth</name>
    <name type="synonym">Eumeta japonica</name>
    <dbReference type="NCBI Taxonomy" id="151549"/>
    <lineage>
        <taxon>Eukaryota</taxon>
        <taxon>Metazoa</taxon>
        <taxon>Ecdysozoa</taxon>
        <taxon>Arthropoda</taxon>
        <taxon>Hexapoda</taxon>
        <taxon>Insecta</taxon>
        <taxon>Pterygota</taxon>
        <taxon>Neoptera</taxon>
        <taxon>Endopterygota</taxon>
        <taxon>Lepidoptera</taxon>
        <taxon>Glossata</taxon>
        <taxon>Ditrysia</taxon>
        <taxon>Tineoidea</taxon>
        <taxon>Psychidae</taxon>
        <taxon>Oiketicinae</taxon>
        <taxon>Eumeta</taxon>
    </lineage>
</organism>
<protein>
    <submittedName>
        <fullName evidence="2">Uncharacterized protein</fullName>
    </submittedName>
</protein>
<feature type="region of interest" description="Disordered" evidence="1">
    <location>
        <begin position="39"/>
        <end position="60"/>
    </location>
</feature>
<dbReference type="Proteomes" id="UP000299102">
    <property type="component" value="Unassembled WGS sequence"/>
</dbReference>
<proteinExistence type="predicted"/>
<comment type="caution">
    <text evidence="2">The sequence shown here is derived from an EMBL/GenBank/DDBJ whole genome shotgun (WGS) entry which is preliminary data.</text>
</comment>
<dbReference type="EMBL" id="BGZK01002730">
    <property type="protein sequence ID" value="GBP96078.1"/>
    <property type="molecule type" value="Genomic_DNA"/>
</dbReference>
<name>A0A4C2A7K1_EUMVA</name>
<keyword evidence="3" id="KW-1185">Reference proteome</keyword>
<reference evidence="2 3" key="1">
    <citation type="journal article" date="2019" name="Commun. Biol.">
        <title>The bagworm genome reveals a unique fibroin gene that provides high tensile strength.</title>
        <authorList>
            <person name="Kono N."/>
            <person name="Nakamura H."/>
            <person name="Ohtoshi R."/>
            <person name="Tomita M."/>
            <person name="Numata K."/>
            <person name="Arakawa K."/>
        </authorList>
    </citation>
    <scope>NUCLEOTIDE SEQUENCE [LARGE SCALE GENOMIC DNA]</scope>
</reference>